<dbReference type="GO" id="GO:0046872">
    <property type="term" value="F:metal ion binding"/>
    <property type="evidence" value="ECO:0007669"/>
    <property type="project" value="UniProtKB-KW"/>
</dbReference>
<dbReference type="GO" id="GO:0016787">
    <property type="term" value="F:hydrolase activity"/>
    <property type="evidence" value="ECO:0007669"/>
    <property type="project" value="UniProtKB-KW"/>
</dbReference>
<dbReference type="Proteomes" id="UP000321805">
    <property type="component" value="Chromosome"/>
</dbReference>
<evidence type="ECO:0000313" key="5">
    <source>
        <dbReference type="Proteomes" id="UP000321805"/>
    </source>
</evidence>
<dbReference type="KEGG" id="bsol:FSW04_19360"/>
<evidence type="ECO:0000256" key="2">
    <source>
        <dbReference type="ARBA" id="ARBA00022723"/>
    </source>
</evidence>
<evidence type="ECO:0000256" key="1">
    <source>
        <dbReference type="ARBA" id="ARBA00010211"/>
    </source>
</evidence>
<name>A0A5B8UA17_9ACTN</name>
<proteinExistence type="inferred from homology"/>
<keyword evidence="4" id="KW-0378">Hydrolase</keyword>
<comment type="similarity">
    <text evidence="1">Belongs to the FAH family.</text>
</comment>
<dbReference type="AlphaFoldDB" id="A0A5B8UA17"/>
<evidence type="ECO:0000313" key="4">
    <source>
        <dbReference type="EMBL" id="QEC49512.1"/>
    </source>
</evidence>
<gene>
    <name evidence="4" type="ORF">FSW04_19360</name>
</gene>
<dbReference type="PANTHER" id="PTHR42796">
    <property type="entry name" value="FUMARYLACETOACETATE HYDROLASE DOMAIN-CONTAINING PROTEIN 2A-RELATED"/>
    <property type="match status" value="1"/>
</dbReference>
<dbReference type="GO" id="GO:0019752">
    <property type="term" value="P:carboxylic acid metabolic process"/>
    <property type="evidence" value="ECO:0007669"/>
    <property type="project" value="UniProtKB-ARBA"/>
</dbReference>
<dbReference type="EMBL" id="CP042430">
    <property type="protein sequence ID" value="QEC49512.1"/>
    <property type="molecule type" value="Genomic_DNA"/>
</dbReference>
<dbReference type="InterPro" id="IPR051121">
    <property type="entry name" value="FAH"/>
</dbReference>
<dbReference type="InterPro" id="IPR011234">
    <property type="entry name" value="Fumarylacetoacetase-like_C"/>
</dbReference>
<dbReference type="PANTHER" id="PTHR42796:SF4">
    <property type="entry name" value="FUMARYLACETOACETATE HYDROLASE DOMAIN-CONTAINING PROTEIN 2A"/>
    <property type="match status" value="1"/>
</dbReference>
<protein>
    <submittedName>
        <fullName evidence="4">Fumarylacetoacetate hydrolase family protein</fullName>
    </submittedName>
</protein>
<dbReference type="RefSeq" id="WP_146921878.1">
    <property type="nucleotide sequence ID" value="NZ_CP042430.1"/>
</dbReference>
<reference evidence="4 5" key="1">
    <citation type="journal article" date="2018" name="J. Microbiol.">
        <title>Baekduia soli gen. nov., sp. nov., a novel bacterium isolated from the soil of Baekdu Mountain and proposal of a novel family name, Baekduiaceae fam. nov.</title>
        <authorList>
            <person name="An D.S."/>
            <person name="Siddiqi M.Z."/>
            <person name="Kim K.H."/>
            <person name="Yu H.S."/>
            <person name="Im W.T."/>
        </authorList>
    </citation>
    <scope>NUCLEOTIDE SEQUENCE [LARGE SCALE GENOMIC DNA]</scope>
    <source>
        <strain evidence="4 5">BR7-21</strain>
    </source>
</reference>
<keyword evidence="5" id="KW-1185">Reference proteome</keyword>
<keyword evidence="2" id="KW-0479">Metal-binding</keyword>
<dbReference type="Pfam" id="PF01557">
    <property type="entry name" value="FAA_hydrolase"/>
    <property type="match status" value="1"/>
</dbReference>
<sequence length="283" mass="30251">MRVGVYEVDGEPTLYVHDGDAAASLGTVDLVELLRDGTAAQRIADAAAGATPGGGPPQGARRLAPLRRPGKQVFVGVNYHDHVDELPPPWTMTADPFLFAKLPSAIIGPGEAIVIPGPENKVDYEVELLVVIGRRAKHLTEADALDHVFGYTIVNDVTERVIQATDSQLIWGKGFDTFCPMGPDIVLTDEIPDPAGLGIWTTVNGEERQRSSTDNFIFSIPDILARITRHITLEPGDTVSTGTPAGVGYVKDPPVFLAPGDTVTVGVDRIGELTNTVRAGWED</sequence>
<dbReference type="OrthoDB" id="9805307at2"/>
<dbReference type="FunFam" id="3.90.850.10:FF:000002">
    <property type="entry name" value="2-hydroxyhepta-2,4-diene-1,7-dioate isomerase"/>
    <property type="match status" value="1"/>
</dbReference>
<feature type="domain" description="Fumarylacetoacetase-like C-terminal" evidence="3">
    <location>
        <begin position="73"/>
        <end position="278"/>
    </location>
</feature>
<organism evidence="4 5">
    <name type="scientific">Baekduia soli</name>
    <dbReference type="NCBI Taxonomy" id="496014"/>
    <lineage>
        <taxon>Bacteria</taxon>
        <taxon>Bacillati</taxon>
        <taxon>Actinomycetota</taxon>
        <taxon>Thermoleophilia</taxon>
        <taxon>Solirubrobacterales</taxon>
        <taxon>Baekduiaceae</taxon>
        <taxon>Baekduia</taxon>
    </lineage>
</organism>
<dbReference type="SUPFAM" id="SSF56529">
    <property type="entry name" value="FAH"/>
    <property type="match status" value="1"/>
</dbReference>
<dbReference type="InterPro" id="IPR036663">
    <property type="entry name" value="Fumarylacetoacetase_C_sf"/>
</dbReference>
<dbReference type="Gene3D" id="3.90.850.10">
    <property type="entry name" value="Fumarylacetoacetase-like, C-terminal domain"/>
    <property type="match status" value="1"/>
</dbReference>
<evidence type="ECO:0000259" key="3">
    <source>
        <dbReference type="Pfam" id="PF01557"/>
    </source>
</evidence>
<dbReference type="GO" id="GO:0016853">
    <property type="term" value="F:isomerase activity"/>
    <property type="evidence" value="ECO:0007669"/>
    <property type="project" value="UniProtKB-ARBA"/>
</dbReference>
<accession>A0A5B8UA17</accession>